<dbReference type="Pfam" id="PF08774">
    <property type="entry name" value="VRR_NUC"/>
    <property type="match status" value="1"/>
</dbReference>
<comment type="subcellular location">
    <subcellularLocation>
        <location evidence="8">Nucleus</location>
    </subcellularLocation>
</comment>
<dbReference type="GO" id="GO:0046872">
    <property type="term" value="F:metal ion binding"/>
    <property type="evidence" value="ECO:0007669"/>
    <property type="project" value="UniProtKB-KW"/>
</dbReference>
<comment type="caution">
    <text evidence="11">The sequence shown here is derived from an EMBL/GenBank/DDBJ whole genome shotgun (WGS) entry which is preliminary data.</text>
</comment>
<gene>
    <name evidence="11" type="ORF">NLI96_g8486</name>
</gene>
<dbReference type="GO" id="GO:0008409">
    <property type="term" value="F:5'-3' exonuclease activity"/>
    <property type="evidence" value="ECO:0007669"/>
    <property type="project" value="TreeGrafter"/>
</dbReference>
<keyword evidence="6 8" id="KW-0460">Magnesium</keyword>
<name>A0AAD5YG62_9APHY</name>
<keyword evidence="12" id="KW-1185">Reference proteome</keyword>
<keyword evidence="7 8" id="KW-0464">Manganese</keyword>
<keyword evidence="8" id="KW-0234">DNA repair</keyword>
<feature type="compositionally biased region" description="Low complexity" evidence="9">
    <location>
        <begin position="120"/>
        <end position="139"/>
    </location>
</feature>
<evidence type="ECO:0000256" key="1">
    <source>
        <dbReference type="ARBA" id="ARBA00000983"/>
    </source>
</evidence>
<dbReference type="InterPro" id="IPR033315">
    <property type="entry name" value="Fan1-like"/>
</dbReference>
<evidence type="ECO:0000313" key="11">
    <source>
        <dbReference type="EMBL" id="KAJ3480244.1"/>
    </source>
</evidence>
<dbReference type="Gene3D" id="3.40.1350.10">
    <property type="match status" value="1"/>
</dbReference>
<dbReference type="EMBL" id="JANAWD010000386">
    <property type="protein sequence ID" value="KAJ3480244.1"/>
    <property type="molecule type" value="Genomic_DNA"/>
</dbReference>
<reference evidence="11" key="1">
    <citation type="submission" date="2022-07" db="EMBL/GenBank/DDBJ databases">
        <title>Genome Sequence of Physisporinus lineatus.</title>
        <authorList>
            <person name="Buettner E."/>
        </authorList>
    </citation>
    <scope>NUCLEOTIDE SEQUENCE</scope>
    <source>
        <strain evidence="11">VT162</strain>
    </source>
</reference>
<sequence>MTLNSPSVSNTGNIVFWGGGADAESGGHLNNDEEDSKDRVGRESMYVTLFEDNARFLLVRLCLRKTEKWHRLSGLKYEQEIGSRIPDAIQELSQNPDQPCATTPVVIKEEEREIIDLTLSDSQPASQSGPSSQLSTASTVPPDCSYFADNDTQATLHELLECLNLDELRSIAKQLKIKVSPNIIEALIMKSSTQTTLNFQVVVPKRGASTSKLQQPPLSFPPINGKKQTQQSRLRTIVMQKLGHCIRVNTDVVKLFRRLNLVYFRSTQYSPDLLTPSILSRAKKRMYAPYQYTRTADIWPNRDNLLAYEEALELEARVDSIFEGVGGQSRGRSRSGASHTPIPAGRSRGVSIPGRGTRDTVSPAKRKADTLNDEGEFVPEEIVDSPAVHAAREVVVLFEQLFPLWQGLLEVKDESDRSKALQRFDYGKIDPSYDRTVPPRSHAFGLLKDFERELVVLEALLAQKRWRRGRRGRWHERRALILERHLGKDTTTHQRSMLAVVEGLEDEDTHIIFRPMLERRLTRLENKLKIPREERHVCEGSLAKSEANYIEGVRIHHAASALVLDKNLKIVGTKTEPLTQPRGLTQTPLPWTQRRVSGEGGIKPEKSMGKSIWIGRNNEEVTVENLALQHYEDLGFKGFHCEGRIVTTLFGLLFWDVIFAPVAGAFETPYQAAPLDIAEDTFYFSRQEIADARLQEIKNGEGPTILAGALGKYSEYRTCCVGVRWDLFSDQDLLEIADCLGSSGLEVICRVLCEDYAGRTSGVPDLIVWNTDKKECKFVEVKGPGDKLQENQKVWIDVLIRAGVIVEVCYVEEEGATQSKKAGKSKAKSANPRRVGRPRKTQEPELNEEIDELETPENDTNLSPADLDNMDVKPSILRVSATAGAGGVVPPVVQTTPKHVKIESPPPSPHKRRRLEQGPGSP</sequence>
<evidence type="ECO:0000313" key="12">
    <source>
        <dbReference type="Proteomes" id="UP001212997"/>
    </source>
</evidence>
<evidence type="ECO:0000256" key="9">
    <source>
        <dbReference type="SAM" id="MobiDB-lite"/>
    </source>
</evidence>
<dbReference type="Proteomes" id="UP001212997">
    <property type="component" value="Unassembled WGS sequence"/>
</dbReference>
<evidence type="ECO:0000256" key="2">
    <source>
        <dbReference type="ARBA" id="ARBA00005533"/>
    </source>
</evidence>
<keyword evidence="5 8" id="KW-0378">Hydrolase</keyword>
<evidence type="ECO:0000256" key="3">
    <source>
        <dbReference type="ARBA" id="ARBA00022722"/>
    </source>
</evidence>
<evidence type="ECO:0000256" key="5">
    <source>
        <dbReference type="ARBA" id="ARBA00022801"/>
    </source>
</evidence>
<comment type="similarity">
    <text evidence="2 8">Belongs to the FAN1 family.</text>
</comment>
<dbReference type="GO" id="GO:0004528">
    <property type="term" value="F:phosphodiesterase I activity"/>
    <property type="evidence" value="ECO:0007669"/>
    <property type="project" value="UniProtKB-EC"/>
</dbReference>
<evidence type="ECO:0000256" key="7">
    <source>
        <dbReference type="ARBA" id="ARBA00023211"/>
    </source>
</evidence>
<comment type="catalytic activity">
    <reaction evidence="1 8">
        <text>Hydrolytically removes 5'-nucleotides successively from the 3'-hydroxy termini of 3'-hydroxy-terminated oligonucleotides.</text>
        <dbReference type="EC" id="3.1.4.1"/>
    </reaction>
</comment>
<dbReference type="GO" id="GO:0005634">
    <property type="term" value="C:nucleus"/>
    <property type="evidence" value="ECO:0007669"/>
    <property type="project" value="UniProtKB-SubCell"/>
</dbReference>
<feature type="region of interest" description="Disordered" evidence="9">
    <location>
        <begin position="325"/>
        <end position="373"/>
    </location>
</feature>
<evidence type="ECO:0000256" key="4">
    <source>
        <dbReference type="ARBA" id="ARBA00022723"/>
    </source>
</evidence>
<feature type="domain" description="VRR-NUC" evidence="10">
    <location>
        <begin position="713"/>
        <end position="813"/>
    </location>
</feature>
<keyword evidence="3 8" id="KW-0540">Nuclease</keyword>
<organism evidence="11 12">
    <name type="scientific">Meripilus lineatus</name>
    <dbReference type="NCBI Taxonomy" id="2056292"/>
    <lineage>
        <taxon>Eukaryota</taxon>
        <taxon>Fungi</taxon>
        <taxon>Dikarya</taxon>
        <taxon>Basidiomycota</taxon>
        <taxon>Agaricomycotina</taxon>
        <taxon>Agaricomycetes</taxon>
        <taxon>Polyporales</taxon>
        <taxon>Meripilaceae</taxon>
        <taxon>Meripilus</taxon>
    </lineage>
</organism>
<dbReference type="GO" id="GO:0017108">
    <property type="term" value="F:5'-flap endonuclease activity"/>
    <property type="evidence" value="ECO:0007669"/>
    <property type="project" value="TreeGrafter"/>
</dbReference>
<dbReference type="PANTHER" id="PTHR15749">
    <property type="entry name" value="FANCONI-ASSOCIATED NUCLEASE 1"/>
    <property type="match status" value="1"/>
</dbReference>
<dbReference type="CDD" id="cd22326">
    <property type="entry name" value="FAN1-like"/>
    <property type="match status" value="1"/>
</dbReference>
<dbReference type="InterPro" id="IPR014883">
    <property type="entry name" value="VRR_NUC"/>
</dbReference>
<feature type="region of interest" description="Disordered" evidence="9">
    <location>
        <begin position="882"/>
        <end position="922"/>
    </location>
</feature>
<keyword evidence="8" id="KW-0539">Nucleus</keyword>
<dbReference type="InterPro" id="IPR011856">
    <property type="entry name" value="tRNA_endonuc-like_dom_sf"/>
</dbReference>
<comment type="cofactor">
    <cofactor evidence="8">
        <name>Mg(2+)</name>
        <dbReference type="ChEBI" id="CHEBI:18420"/>
    </cofactor>
    <cofactor evidence="8">
        <name>Mn(2+)</name>
        <dbReference type="ChEBI" id="CHEBI:29035"/>
    </cofactor>
</comment>
<dbReference type="GO" id="GO:0036297">
    <property type="term" value="P:interstrand cross-link repair"/>
    <property type="evidence" value="ECO:0007669"/>
    <property type="project" value="InterPro"/>
</dbReference>
<accession>A0AAD5YG62</accession>
<protein>
    <recommendedName>
        <fullName evidence="8">Fanconi-associated nuclease</fullName>
        <ecNumber evidence="8">3.1.4.1</ecNumber>
    </recommendedName>
</protein>
<keyword evidence="4 8" id="KW-0479">Metal-binding</keyword>
<keyword evidence="8" id="KW-0227">DNA damage</keyword>
<proteinExistence type="inferred from homology"/>
<evidence type="ECO:0000256" key="8">
    <source>
        <dbReference type="RuleBase" id="RU365033"/>
    </source>
</evidence>
<dbReference type="EC" id="3.1.4.1" evidence="8"/>
<dbReference type="InterPro" id="IPR049132">
    <property type="entry name" value="FAN1-like_euk"/>
</dbReference>
<feature type="region of interest" description="Disordered" evidence="9">
    <location>
        <begin position="119"/>
        <end position="139"/>
    </location>
</feature>
<dbReference type="AlphaFoldDB" id="A0AAD5YG62"/>
<feature type="region of interest" description="Disordered" evidence="9">
    <location>
        <begin position="819"/>
        <end position="870"/>
    </location>
</feature>
<evidence type="ECO:0000256" key="6">
    <source>
        <dbReference type="ARBA" id="ARBA00022842"/>
    </source>
</evidence>
<feature type="compositionally biased region" description="Acidic residues" evidence="9">
    <location>
        <begin position="845"/>
        <end position="857"/>
    </location>
</feature>
<evidence type="ECO:0000259" key="10">
    <source>
        <dbReference type="SMART" id="SM00990"/>
    </source>
</evidence>
<dbReference type="GO" id="GO:0070336">
    <property type="term" value="F:flap-structured DNA binding"/>
    <property type="evidence" value="ECO:0007669"/>
    <property type="project" value="TreeGrafter"/>
</dbReference>
<feature type="compositionally biased region" description="Low complexity" evidence="9">
    <location>
        <begin position="888"/>
        <end position="897"/>
    </location>
</feature>
<dbReference type="PANTHER" id="PTHR15749:SF4">
    <property type="entry name" value="FANCONI-ASSOCIATED NUCLEASE 1"/>
    <property type="match status" value="1"/>
</dbReference>
<dbReference type="SMART" id="SM00990">
    <property type="entry name" value="VRR_NUC"/>
    <property type="match status" value="1"/>
</dbReference>
<comment type="function">
    <text evidence="8">Nuclease required for the repair of DNA interstrand cross-links (ICL). Acts as a 5'-3' exonuclease that anchors at a cut end of DNA and cleaves DNA successively at every third nucleotide, allowing to excise an ICL from one strand through flanking incisions.</text>
</comment>